<organism evidence="1 2">
    <name type="scientific">Marinicella litoralis</name>
    <dbReference type="NCBI Taxonomy" id="644220"/>
    <lineage>
        <taxon>Bacteria</taxon>
        <taxon>Pseudomonadati</taxon>
        <taxon>Pseudomonadota</taxon>
        <taxon>Gammaproteobacteria</taxon>
        <taxon>Lysobacterales</taxon>
        <taxon>Marinicellaceae</taxon>
        <taxon>Marinicella</taxon>
    </lineage>
</organism>
<evidence type="ECO:0000313" key="1">
    <source>
        <dbReference type="EMBL" id="TDR16374.1"/>
    </source>
</evidence>
<protein>
    <submittedName>
        <fullName evidence="1">Uncharacterized protein</fullName>
    </submittedName>
</protein>
<evidence type="ECO:0000313" key="2">
    <source>
        <dbReference type="Proteomes" id="UP000295724"/>
    </source>
</evidence>
<accession>A0A4R6XFB3</accession>
<dbReference type="Proteomes" id="UP000295724">
    <property type="component" value="Unassembled WGS sequence"/>
</dbReference>
<keyword evidence="2" id="KW-1185">Reference proteome</keyword>
<dbReference type="EMBL" id="SNZB01000008">
    <property type="protein sequence ID" value="TDR16374.1"/>
    <property type="molecule type" value="Genomic_DNA"/>
</dbReference>
<gene>
    <name evidence="1" type="ORF">C8D91_2901</name>
</gene>
<name>A0A4R6XFB3_9GAMM</name>
<reference evidence="1 2" key="1">
    <citation type="submission" date="2019-03" db="EMBL/GenBank/DDBJ databases">
        <title>Genomic Encyclopedia of Type Strains, Phase IV (KMG-IV): sequencing the most valuable type-strain genomes for metagenomic binning, comparative biology and taxonomic classification.</title>
        <authorList>
            <person name="Goeker M."/>
        </authorList>
    </citation>
    <scope>NUCLEOTIDE SEQUENCE [LARGE SCALE GENOMIC DNA]</scope>
    <source>
        <strain evidence="1 2">DSM 25488</strain>
    </source>
</reference>
<proteinExistence type="predicted"/>
<sequence>MHDLRVSPILSEAEVSGAGRYRVDPQDGVNAENCRKQFLPSNTAHLHDPHGRVKCRIMSGTLSAHVGGRFCVLLTRHTYMTHMDV</sequence>
<comment type="caution">
    <text evidence="1">The sequence shown here is derived from an EMBL/GenBank/DDBJ whole genome shotgun (WGS) entry which is preliminary data.</text>
</comment>
<dbReference type="AlphaFoldDB" id="A0A4R6XFB3"/>